<sequence>MIKKLNLKDYFILPNQGLQSYLHKTEVGSDLDIRTPFWDEKPRSSIMAMWQAVVDSSNLEAKLPGLYKFEMDMKSKVGPLSVQEPLLRRIPDVMDYYNDPKGQEVSPRAIACVKEEFKALRGLRLRDADATVAEMRRNTNSGAPYFTRRSRVESESLELAKTRSLAYPAVLGWRGQEGGIDTDNVKQRVVWMFPFQTNIAELQFYQPMIRAIQAHKLIPAYLDHTAVDARITNLFDTKPTGDLVVETDFTKFDQSFWTPLQHVARAVYADWGPQLDKWIREVFPVKYNIPMVLSNNLISTGPHGMASGSGGTNADESIAHRALQHEAALASGQTLHPSSMAYGDDGILTFKGITVDKVVAQYTKHGVTMNESKQGASTTECVFLRRWHSMSYRKNGIMVGVYSTFRALGRLMGQERYYDPKQWGPEMVIMRALSILENCNQHPLFEEFIEFVIKGDKYGLGTKLPGFLDNLQAMYAKARDVMPDYGGFVNDNMKRKGILSWKVVQYLINR</sequence>
<organism evidence="6">
    <name type="scientific">Mongoose picobirna-like virus Mongoose/KNA/M17A/2017</name>
    <dbReference type="NCBI Taxonomy" id="2700030"/>
    <lineage>
        <taxon>Viruses</taxon>
        <taxon>Riboviria</taxon>
        <taxon>Orthornavirae</taxon>
        <taxon>Pisuviricota</taxon>
        <taxon>Duplopiviricetes</taxon>
        <taxon>Durnavirales</taxon>
        <taxon>Picobirnaviridae</taxon>
        <taxon>Orthopicobirnavirus</taxon>
    </lineage>
</organism>
<dbReference type="InterPro" id="IPR043502">
    <property type="entry name" value="DNA/RNA_pol_sf"/>
</dbReference>
<dbReference type="GO" id="GO:0003968">
    <property type="term" value="F:RNA-directed RNA polymerase activity"/>
    <property type="evidence" value="ECO:0007669"/>
    <property type="project" value="UniProtKB-KW"/>
</dbReference>
<dbReference type="SUPFAM" id="SSF56672">
    <property type="entry name" value="DNA/RNA polymerases"/>
    <property type="match status" value="1"/>
</dbReference>
<evidence type="ECO:0000256" key="4">
    <source>
        <dbReference type="ARBA" id="ARBA00022953"/>
    </source>
</evidence>
<accession>A0A6B9UQ12</accession>
<keyword evidence="2" id="KW-0808">Transferase</keyword>
<evidence type="ECO:0000256" key="2">
    <source>
        <dbReference type="ARBA" id="ARBA00022679"/>
    </source>
</evidence>
<dbReference type="EMBL" id="MN563302">
    <property type="protein sequence ID" value="QHN70727.1"/>
    <property type="molecule type" value="Genomic_RNA"/>
</dbReference>
<proteinExistence type="predicted"/>
<evidence type="ECO:0000256" key="1">
    <source>
        <dbReference type="ARBA" id="ARBA00022484"/>
    </source>
</evidence>
<evidence type="ECO:0000256" key="3">
    <source>
        <dbReference type="ARBA" id="ARBA00022695"/>
    </source>
</evidence>
<dbReference type="GO" id="GO:0006351">
    <property type="term" value="P:DNA-templated transcription"/>
    <property type="evidence" value="ECO:0007669"/>
    <property type="project" value="InterPro"/>
</dbReference>
<feature type="domain" description="RNA-directed RNA polymerase C-terminal" evidence="5">
    <location>
        <begin position="185"/>
        <end position="386"/>
    </location>
</feature>
<keyword evidence="4" id="KW-0693">Viral RNA replication</keyword>
<reference evidence="6" key="1">
    <citation type="journal article" date="2020" name="Viruses">
        <title>Detection and Molecular Characterization of Picobirnaviruses (PBVs) in the Mongoose: Identification of a Novel PBV Using an Alternative Genetic Code.</title>
        <authorList>
            <person name="Kleymann A."/>
            <person name="Becker A.A.M.J."/>
            <person name="Malik Y.S."/>
            <person name="Kobayashi N."/>
            <person name="Ghosh S."/>
        </authorList>
    </citation>
    <scope>NUCLEOTIDE SEQUENCE</scope>
    <source>
        <strain evidence="6">Mongoose/KNA/M17A/2017</strain>
    </source>
</reference>
<dbReference type="Pfam" id="PF00680">
    <property type="entry name" value="RdRP_1"/>
    <property type="match status" value="1"/>
</dbReference>
<evidence type="ECO:0000259" key="5">
    <source>
        <dbReference type="Pfam" id="PF00680"/>
    </source>
</evidence>
<dbReference type="GO" id="GO:0003723">
    <property type="term" value="F:RNA binding"/>
    <property type="evidence" value="ECO:0007669"/>
    <property type="project" value="InterPro"/>
</dbReference>
<name>A0A6B9UQ12_9VIRU</name>
<keyword evidence="1 6" id="KW-0696">RNA-directed RNA polymerase</keyword>
<protein>
    <submittedName>
        <fullName evidence="6">RNA-dependent RNA polymerase</fullName>
    </submittedName>
</protein>
<dbReference type="InterPro" id="IPR001205">
    <property type="entry name" value="RNA-dir_pol_C"/>
</dbReference>
<dbReference type="CDD" id="cd23185">
    <property type="entry name" value="dsRNAv_Picobirnaviridae_RdRp"/>
    <property type="match status" value="1"/>
</dbReference>
<evidence type="ECO:0000313" key="6">
    <source>
        <dbReference type="EMBL" id="QHN70727.1"/>
    </source>
</evidence>
<keyword evidence="3" id="KW-0548">Nucleotidyltransferase</keyword>